<dbReference type="Proteomes" id="UP000030747">
    <property type="component" value="Unassembled WGS sequence"/>
</dbReference>
<evidence type="ECO:0000256" key="3">
    <source>
        <dbReference type="ARBA" id="ARBA00022989"/>
    </source>
</evidence>
<dbReference type="NCBIfam" id="TIGR00803">
    <property type="entry name" value="nst"/>
    <property type="match status" value="1"/>
</dbReference>
<dbReference type="GeneID" id="25253086"/>
<evidence type="ECO:0000256" key="1">
    <source>
        <dbReference type="ARBA" id="ARBA00004141"/>
    </source>
</evidence>
<dbReference type="InterPro" id="IPR037185">
    <property type="entry name" value="EmrE-like"/>
</dbReference>
<feature type="transmembrane region" description="Helical" evidence="5">
    <location>
        <begin position="310"/>
        <end position="328"/>
    </location>
</feature>
<gene>
    <name evidence="6" type="ORF">ETH_00019790</name>
</gene>
<keyword evidence="4 5" id="KW-0472">Membrane</keyword>
<evidence type="ECO:0000313" key="6">
    <source>
        <dbReference type="EMBL" id="CDJ40521.1"/>
    </source>
</evidence>
<dbReference type="SUPFAM" id="SSF103481">
    <property type="entry name" value="Multidrug resistance efflux transporter EmrE"/>
    <property type="match status" value="1"/>
</dbReference>
<dbReference type="VEuPathDB" id="ToxoDB:ETH_00019790"/>
<feature type="transmembrane region" description="Helical" evidence="5">
    <location>
        <begin position="20"/>
        <end position="39"/>
    </location>
</feature>
<reference evidence="6" key="1">
    <citation type="submission" date="2013-10" db="EMBL/GenBank/DDBJ databases">
        <title>Genomic analysis of the causative agents of coccidiosis in chickens.</title>
        <authorList>
            <person name="Reid A.J."/>
            <person name="Blake D."/>
            <person name="Billington K."/>
            <person name="Browne H."/>
            <person name="Dunn M."/>
            <person name="Hung S."/>
            <person name="Kawahara F."/>
            <person name="Miranda-Saavedra D."/>
            <person name="Mourier T."/>
            <person name="Nagra H."/>
            <person name="Otto T.D."/>
            <person name="Rawlings N."/>
            <person name="Sanchez A."/>
            <person name="Sanders M."/>
            <person name="Subramaniam C."/>
            <person name="Tay Y."/>
            <person name="Dear P."/>
            <person name="Doerig C."/>
            <person name="Gruber A."/>
            <person name="Parkinson J."/>
            <person name="Shirley M."/>
            <person name="Wan K.L."/>
            <person name="Berriman M."/>
            <person name="Tomley F."/>
            <person name="Pain A."/>
        </authorList>
    </citation>
    <scope>NUCLEOTIDE SEQUENCE [LARGE SCALE GENOMIC DNA]</scope>
    <source>
        <strain evidence="6">Houghton</strain>
    </source>
</reference>
<name>U6KRC9_EIMTE</name>
<dbReference type="GO" id="GO:0000139">
    <property type="term" value="C:Golgi membrane"/>
    <property type="evidence" value="ECO:0007669"/>
    <property type="project" value="InterPro"/>
</dbReference>
<protein>
    <submittedName>
        <fullName evidence="6">UDP-N-acetylglucosamine transporter, putative</fullName>
    </submittedName>
</protein>
<feature type="transmembrane region" description="Helical" evidence="5">
    <location>
        <begin position="220"/>
        <end position="240"/>
    </location>
</feature>
<feature type="transmembrane region" description="Helical" evidence="5">
    <location>
        <begin position="188"/>
        <end position="208"/>
    </location>
</feature>
<dbReference type="EMBL" id="HG675163">
    <property type="protein sequence ID" value="CDJ40521.1"/>
    <property type="molecule type" value="Genomic_DNA"/>
</dbReference>
<feature type="transmembrane region" description="Helical" evidence="5">
    <location>
        <begin position="152"/>
        <end position="168"/>
    </location>
</feature>
<keyword evidence="2 5" id="KW-0812">Transmembrane</keyword>
<comment type="subcellular location">
    <subcellularLocation>
        <location evidence="1">Membrane</location>
        <topology evidence="1">Multi-pass membrane protein</topology>
    </subcellularLocation>
</comment>
<dbReference type="PIRSF" id="PIRSF005799">
    <property type="entry name" value="UDP-gal_transpt"/>
    <property type="match status" value="1"/>
</dbReference>
<dbReference type="VEuPathDB" id="ToxoDB:ETH2_1232200"/>
<accession>U6KRC9</accession>
<evidence type="ECO:0000313" key="7">
    <source>
        <dbReference type="Proteomes" id="UP000030747"/>
    </source>
</evidence>
<sequence length="371" mass="40148">MTSSKPCGNPTFLGVPMRWVALLALVGQTVASVSVLRLSRSSKWVPEGPPYLATTAVVSAEVVKLLTSIPLVWYEQNMSLRQTLATVHRDIMGNPVEMAKVGVPGLLYALQNNLIFIALSNLSGAMYQVTYQLKILTTALLSVLILGRRLSVLRWSALFLLFIGVSLIQYPGSSERPKAAMGSPQSPFIGLVAVLCACLTSGLAGVYLEKLLKQKTATIWVNNMQLAIYGVLAGLVGAFWNDGEAIRQNGFFQGYSRMTVAAILLQALGGLVVAAVLKYADNILKCFGNAMSIVFSCLMSWWIVGDFFPSLLFCIGTLLVLVATYLYVVENPFSPFNQAGAKKYTELVRAAEAAVVSSDSNVHHRSRAMPA</sequence>
<feature type="transmembrane region" description="Helical" evidence="5">
    <location>
        <begin position="286"/>
        <end position="304"/>
    </location>
</feature>
<dbReference type="Pfam" id="PF04142">
    <property type="entry name" value="Nuc_sug_transp"/>
    <property type="match status" value="1"/>
</dbReference>
<dbReference type="OrthoDB" id="408493at2759"/>
<dbReference type="AlphaFoldDB" id="U6KRC9"/>
<feature type="transmembrane region" description="Helical" evidence="5">
    <location>
        <begin position="260"/>
        <end position="279"/>
    </location>
</feature>
<dbReference type="PANTHER" id="PTHR10231">
    <property type="entry name" value="NUCLEOTIDE-SUGAR TRANSMEMBRANE TRANSPORTER"/>
    <property type="match status" value="1"/>
</dbReference>
<feature type="transmembrane region" description="Helical" evidence="5">
    <location>
        <begin position="129"/>
        <end position="147"/>
    </location>
</feature>
<evidence type="ECO:0000256" key="4">
    <source>
        <dbReference type="ARBA" id="ARBA00023136"/>
    </source>
</evidence>
<dbReference type="RefSeq" id="XP_013231271.1">
    <property type="nucleotide sequence ID" value="XM_013375817.1"/>
</dbReference>
<keyword evidence="7" id="KW-1185">Reference proteome</keyword>
<proteinExistence type="predicted"/>
<dbReference type="InterPro" id="IPR007271">
    <property type="entry name" value="Nuc_sug_transpt"/>
</dbReference>
<evidence type="ECO:0000256" key="2">
    <source>
        <dbReference type="ARBA" id="ARBA00022692"/>
    </source>
</evidence>
<evidence type="ECO:0000256" key="5">
    <source>
        <dbReference type="SAM" id="Phobius"/>
    </source>
</evidence>
<reference evidence="6" key="2">
    <citation type="submission" date="2013-10" db="EMBL/GenBank/DDBJ databases">
        <authorList>
            <person name="Aslett M."/>
        </authorList>
    </citation>
    <scope>NUCLEOTIDE SEQUENCE [LARGE SCALE GENOMIC DNA]</scope>
    <source>
        <strain evidence="6">Houghton</strain>
    </source>
</reference>
<organism evidence="6 7">
    <name type="scientific">Eimeria tenella</name>
    <name type="common">Coccidian parasite</name>
    <dbReference type="NCBI Taxonomy" id="5802"/>
    <lineage>
        <taxon>Eukaryota</taxon>
        <taxon>Sar</taxon>
        <taxon>Alveolata</taxon>
        <taxon>Apicomplexa</taxon>
        <taxon>Conoidasida</taxon>
        <taxon>Coccidia</taxon>
        <taxon>Eucoccidiorida</taxon>
        <taxon>Eimeriorina</taxon>
        <taxon>Eimeriidae</taxon>
        <taxon>Eimeria</taxon>
    </lineage>
</organism>
<dbReference type="GO" id="GO:0015165">
    <property type="term" value="F:pyrimidine nucleotide-sugar transmembrane transporter activity"/>
    <property type="evidence" value="ECO:0007669"/>
    <property type="project" value="InterPro"/>
</dbReference>
<dbReference type="OMA" id="IEEDMMT"/>
<keyword evidence="3 5" id="KW-1133">Transmembrane helix</keyword>